<evidence type="ECO:0000256" key="1">
    <source>
        <dbReference type="SAM" id="MobiDB-lite"/>
    </source>
</evidence>
<evidence type="ECO:0000313" key="2">
    <source>
        <dbReference type="EnsemblMetazoa" id="PPA43732.1"/>
    </source>
</evidence>
<dbReference type="AlphaFoldDB" id="A0A2A6C968"/>
<reference evidence="2" key="2">
    <citation type="submission" date="2022-06" db="UniProtKB">
        <authorList>
            <consortium name="EnsemblMetazoa"/>
        </authorList>
    </citation>
    <scope>IDENTIFICATION</scope>
    <source>
        <strain evidence="2">PS312</strain>
    </source>
</reference>
<evidence type="ECO:0000313" key="3">
    <source>
        <dbReference type="Proteomes" id="UP000005239"/>
    </source>
</evidence>
<organism evidence="2 3">
    <name type="scientific">Pristionchus pacificus</name>
    <name type="common">Parasitic nematode worm</name>
    <dbReference type="NCBI Taxonomy" id="54126"/>
    <lineage>
        <taxon>Eukaryota</taxon>
        <taxon>Metazoa</taxon>
        <taxon>Ecdysozoa</taxon>
        <taxon>Nematoda</taxon>
        <taxon>Chromadorea</taxon>
        <taxon>Rhabditida</taxon>
        <taxon>Rhabditina</taxon>
        <taxon>Diplogasteromorpha</taxon>
        <taxon>Diplogasteroidea</taxon>
        <taxon>Neodiplogasteridae</taxon>
        <taxon>Pristionchus</taxon>
    </lineage>
</organism>
<feature type="compositionally biased region" description="Basic and acidic residues" evidence="1">
    <location>
        <begin position="28"/>
        <end position="70"/>
    </location>
</feature>
<dbReference type="Proteomes" id="UP000005239">
    <property type="component" value="Unassembled WGS sequence"/>
</dbReference>
<name>A0A2A6C968_PRIPA</name>
<keyword evidence="3" id="KW-1185">Reference proteome</keyword>
<feature type="region of interest" description="Disordered" evidence="1">
    <location>
        <begin position="28"/>
        <end position="82"/>
    </location>
</feature>
<protein>
    <submittedName>
        <fullName evidence="2">Uncharacterized protein</fullName>
    </submittedName>
</protein>
<accession>A0A8R1V0X6</accession>
<reference evidence="3" key="1">
    <citation type="journal article" date="2008" name="Nat. Genet.">
        <title>The Pristionchus pacificus genome provides a unique perspective on nematode lifestyle and parasitism.</title>
        <authorList>
            <person name="Dieterich C."/>
            <person name="Clifton S.W."/>
            <person name="Schuster L.N."/>
            <person name="Chinwalla A."/>
            <person name="Delehaunty K."/>
            <person name="Dinkelacker I."/>
            <person name="Fulton L."/>
            <person name="Fulton R."/>
            <person name="Godfrey J."/>
            <person name="Minx P."/>
            <person name="Mitreva M."/>
            <person name="Roeseler W."/>
            <person name="Tian H."/>
            <person name="Witte H."/>
            <person name="Yang S.P."/>
            <person name="Wilson R.K."/>
            <person name="Sommer R.J."/>
        </authorList>
    </citation>
    <scope>NUCLEOTIDE SEQUENCE [LARGE SCALE GENOMIC DNA]</scope>
    <source>
        <strain evidence="3">PS312</strain>
    </source>
</reference>
<gene>
    <name evidence="2" type="primary">WBGene00282101</name>
</gene>
<accession>A0A2A6C968</accession>
<proteinExistence type="predicted"/>
<dbReference type="EnsemblMetazoa" id="PPA43732.1">
    <property type="protein sequence ID" value="PPA43732.1"/>
    <property type="gene ID" value="WBGene00282101"/>
</dbReference>
<sequence length="82" mass="9500">MRSLARDGGDFFDDGTALNLNSSRIMKKEISEREKEKERKANAERQERNERQTKEGQRGIREVIREEGDLHNQMAEGEGSIH</sequence>